<comment type="subunit">
    <text evidence="6">V-ATPase is a heteromultimeric enzyme composed of a peripheral catalytic V1 complex (components A to H) attached to an integral membrane V0 proton pore complex.</text>
</comment>
<comment type="function">
    <text evidence="6">Subunit of the V1 complex of vacuolar(H+)-ATPase (V-ATPase), a multisubunit enzyme composed of a peripheral complex (V1) that hydrolyzes ATP and a membrane integral complex (V0) that translocates protons. V-ATPase is responsible for acidifying and maintaining the pH of intracellular compartments and in some cell types, is targeted to the plasma membrane, where it is responsible for acidifying the extracellular environment. Subunit C is necessary for the assembly of the catalytic sector of the enzyme and is likely to have a specific function in its catalytic activity.</text>
</comment>
<evidence type="ECO:0000256" key="1">
    <source>
        <dbReference type="ARBA" id="ARBA00006138"/>
    </source>
</evidence>
<organism evidence="7">
    <name type="scientific">Oryza barthii</name>
    <dbReference type="NCBI Taxonomy" id="65489"/>
    <lineage>
        <taxon>Eukaryota</taxon>
        <taxon>Viridiplantae</taxon>
        <taxon>Streptophyta</taxon>
        <taxon>Embryophyta</taxon>
        <taxon>Tracheophyta</taxon>
        <taxon>Spermatophyta</taxon>
        <taxon>Magnoliopsida</taxon>
        <taxon>Liliopsida</taxon>
        <taxon>Poales</taxon>
        <taxon>Poaceae</taxon>
        <taxon>BOP clade</taxon>
        <taxon>Oryzoideae</taxon>
        <taxon>Oryzeae</taxon>
        <taxon>Oryzinae</taxon>
        <taxon>Oryza</taxon>
    </lineage>
</organism>
<dbReference type="FunFam" id="3.30.70.100:FF:000002">
    <property type="entry name" value="V-type proton ATPase subunit C"/>
    <property type="match status" value="1"/>
</dbReference>
<evidence type="ECO:0000256" key="3">
    <source>
        <dbReference type="ARBA" id="ARBA00022781"/>
    </source>
</evidence>
<dbReference type="PANTHER" id="PTHR10137">
    <property type="entry name" value="V-TYPE PROTON ATPASE SUBUNIT C"/>
    <property type="match status" value="1"/>
</dbReference>
<reference evidence="7" key="2">
    <citation type="submission" date="2015-03" db="UniProtKB">
        <authorList>
            <consortium name="EnsemblPlants"/>
        </authorList>
    </citation>
    <scope>IDENTIFICATION</scope>
</reference>
<evidence type="ECO:0000256" key="5">
    <source>
        <dbReference type="ARBA" id="ARBA00025445"/>
    </source>
</evidence>
<sequence>MATRYWIVSLPVQTPGSTANSLWARLQDSISRHSFDTPLYRFNVPDLRVGTLDSLLALSDDLVKVTHLFSSPRLDLPCPPALTRFLLFLPLLQSNVFIEGVSHKIRRQIEELERAGGVESGALTVDGVPVDTYLTRFVWDEGKYPTMSPLKEIVGSIQSQVSKIEDDMKVRGAEYNNVRSQLSAINRKQTGSLAVRDLSNLVKPEDMVTSEHLVTLLAVVPKYSQKDWLSSYESLDTFVVPRSSKKLYEDNEYALYTVTLFAKVVDNFKVRAREKGFQVRDFEYSSEAQESRKEELEKLMQDQEAMRASLLQWCYASYSEVFSSWMHFCAVRVFVESILRYGLPPSFLSAVLAPSQKGEKKVRSILEELCGNVHSIYWKSEDDVGVAGLGGETEAHPYVSFTINFI</sequence>
<evidence type="ECO:0000313" key="7">
    <source>
        <dbReference type="EnsemblPlants" id="OBART05G27980.3"/>
    </source>
</evidence>
<name>A0A0D3GBK9_9ORYZ</name>
<dbReference type="CDD" id="cd14785">
    <property type="entry name" value="V-ATPase_C"/>
    <property type="match status" value="1"/>
</dbReference>
<keyword evidence="3 6" id="KW-0375">Hydrogen ion transport</keyword>
<comment type="function">
    <text evidence="5">Subunit of the peripheral V1 complex of vacuolar ATPase. Subunit C is necessary for the assembly of the catalytic sector of the enzyme and is likely to have a specific function in its catalytic activity. V-ATPase is responsible for acidifying a variety of intracellular compartments in eukaryotic cells.</text>
</comment>
<dbReference type="Gene3D" id="1.20.1460.10">
    <property type="entry name" value="subunit c (vma5p) of the yeast v-atpase, domain 2"/>
    <property type="match status" value="2"/>
</dbReference>
<dbReference type="HOGENOM" id="CLU_017554_3_0_1"/>
<dbReference type="STRING" id="65489.A0A0D3GBK9"/>
<protein>
    <recommendedName>
        <fullName evidence="6">V-type proton ATPase subunit C</fullName>
    </recommendedName>
</protein>
<dbReference type="GO" id="GO:0046961">
    <property type="term" value="F:proton-transporting ATPase activity, rotational mechanism"/>
    <property type="evidence" value="ECO:0007669"/>
    <property type="project" value="InterPro"/>
</dbReference>
<dbReference type="Gramene" id="OBART05G27980.3">
    <property type="protein sequence ID" value="OBART05G27980.3"/>
    <property type="gene ID" value="OBART05G27980"/>
</dbReference>
<comment type="similarity">
    <text evidence="1 6">Belongs to the V-ATPase C subunit family.</text>
</comment>
<evidence type="ECO:0000256" key="6">
    <source>
        <dbReference type="RuleBase" id="RU364010"/>
    </source>
</evidence>
<keyword evidence="2 6" id="KW-0813">Transport</keyword>
<dbReference type="GO" id="GO:0000221">
    <property type="term" value="C:vacuolar proton-transporting V-type ATPase, V1 domain"/>
    <property type="evidence" value="ECO:0007669"/>
    <property type="project" value="TreeGrafter"/>
</dbReference>
<proteinExistence type="inferred from homology"/>
<reference evidence="7" key="1">
    <citation type="journal article" date="2009" name="Rice">
        <title>De Novo Next Generation Sequencing of Plant Genomes.</title>
        <authorList>
            <person name="Rounsley S."/>
            <person name="Marri P.R."/>
            <person name="Yu Y."/>
            <person name="He R."/>
            <person name="Sisneros N."/>
            <person name="Goicoechea J.L."/>
            <person name="Lee S.J."/>
            <person name="Angelova A."/>
            <person name="Kudrna D."/>
            <person name="Luo M."/>
            <person name="Affourtit J."/>
            <person name="Desany B."/>
            <person name="Knight J."/>
            <person name="Niazi F."/>
            <person name="Egholm M."/>
            <person name="Wing R.A."/>
        </authorList>
    </citation>
    <scope>NUCLEOTIDE SEQUENCE [LARGE SCALE GENOMIC DNA]</scope>
    <source>
        <strain evidence="7">cv. IRGC 105608</strain>
    </source>
</reference>
<dbReference type="InterPro" id="IPR036132">
    <property type="entry name" value="Vac_ATP_synth_c_sf"/>
</dbReference>
<dbReference type="AlphaFoldDB" id="A0A0D3GBK9"/>
<dbReference type="Pfam" id="PF03223">
    <property type="entry name" value="V-ATPase_C"/>
    <property type="match status" value="2"/>
</dbReference>
<evidence type="ECO:0000313" key="8">
    <source>
        <dbReference type="Proteomes" id="UP000026960"/>
    </source>
</evidence>
<dbReference type="eggNOG" id="KOG2909">
    <property type="taxonomic scope" value="Eukaryota"/>
</dbReference>
<evidence type="ECO:0000256" key="2">
    <source>
        <dbReference type="ARBA" id="ARBA00022448"/>
    </source>
</evidence>
<dbReference type="SUPFAM" id="SSF118203">
    <property type="entry name" value="Vacuolar ATP synthase subunit C"/>
    <property type="match status" value="2"/>
</dbReference>
<dbReference type="Proteomes" id="UP000026960">
    <property type="component" value="Chromosome 5"/>
</dbReference>
<evidence type="ECO:0000256" key="4">
    <source>
        <dbReference type="ARBA" id="ARBA00023065"/>
    </source>
</evidence>
<accession>A0A0D3GBK9</accession>
<dbReference type="PaxDb" id="65489-OBART05G27980.3"/>
<keyword evidence="8" id="KW-1185">Reference proteome</keyword>
<dbReference type="PANTHER" id="PTHR10137:SF0">
    <property type="entry name" value="V-TYPE PROTON ATPASE SUBUNIT C"/>
    <property type="match status" value="1"/>
</dbReference>
<keyword evidence="4 6" id="KW-0406">Ion transport</keyword>
<dbReference type="InterPro" id="IPR004907">
    <property type="entry name" value="ATPase_V1-cplx_csu"/>
</dbReference>
<dbReference type="EnsemblPlants" id="OBART05G27980.3">
    <property type="protein sequence ID" value="OBART05G27980.3"/>
    <property type="gene ID" value="OBART05G27980"/>
</dbReference>